<evidence type="ECO:0008006" key="7">
    <source>
        <dbReference type="Google" id="ProtNLM"/>
    </source>
</evidence>
<dbReference type="GO" id="GO:0043720">
    <property type="term" value="F:3-keto-5-aminohexanoate cleavage activity"/>
    <property type="evidence" value="ECO:0007669"/>
    <property type="project" value="InterPro"/>
</dbReference>
<dbReference type="Gene3D" id="3.20.20.70">
    <property type="entry name" value="Aldolase class I"/>
    <property type="match status" value="1"/>
</dbReference>
<reference evidence="5" key="1">
    <citation type="submission" date="2021-01" db="EMBL/GenBank/DDBJ databases">
        <title>Whole genome shotgun sequence of Actinocatenispora rupis NBRC 107355.</title>
        <authorList>
            <person name="Komaki H."/>
            <person name="Tamura T."/>
        </authorList>
    </citation>
    <scope>NUCLEOTIDE SEQUENCE</scope>
    <source>
        <strain evidence="5">NBRC 107355</strain>
    </source>
</reference>
<dbReference type="PANTHER" id="PTHR37418:SF2">
    <property type="entry name" value="3-KETO-5-AMINOHEXANOATE CLEAVAGE ENZYME"/>
    <property type="match status" value="1"/>
</dbReference>
<dbReference type="EMBL" id="BOMB01000051">
    <property type="protein sequence ID" value="GID16005.1"/>
    <property type="molecule type" value="Genomic_DNA"/>
</dbReference>
<dbReference type="GO" id="GO:0046872">
    <property type="term" value="F:metal ion binding"/>
    <property type="evidence" value="ECO:0007669"/>
    <property type="project" value="UniProtKB-KW"/>
</dbReference>
<accession>A0A8J3J6Z0</accession>
<evidence type="ECO:0000313" key="6">
    <source>
        <dbReference type="Proteomes" id="UP000612808"/>
    </source>
</evidence>
<evidence type="ECO:0000256" key="3">
    <source>
        <dbReference type="ARBA" id="ARBA00022723"/>
    </source>
</evidence>
<keyword evidence="2" id="KW-0808">Transferase</keyword>
<comment type="cofactor">
    <cofactor evidence="1">
        <name>Zn(2+)</name>
        <dbReference type="ChEBI" id="CHEBI:29105"/>
    </cofactor>
</comment>
<dbReference type="Pfam" id="PF05853">
    <property type="entry name" value="BKACE"/>
    <property type="match status" value="1"/>
</dbReference>
<protein>
    <recommendedName>
        <fullName evidence="7">3-keto-5-aminohexanoate cleavage enzyme</fullName>
    </recommendedName>
</protein>
<evidence type="ECO:0000256" key="4">
    <source>
        <dbReference type="ARBA" id="ARBA00022833"/>
    </source>
</evidence>
<dbReference type="PANTHER" id="PTHR37418">
    <property type="entry name" value="3-KETO-5-AMINOHEXANOATE CLEAVAGE ENZYME-RELATED"/>
    <property type="match status" value="1"/>
</dbReference>
<keyword evidence="6" id="KW-1185">Reference proteome</keyword>
<proteinExistence type="predicted"/>
<evidence type="ECO:0000256" key="2">
    <source>
        <dbReference type="ARBA" id="ARBA00022679"/>
    </source>
</evidence>
<keyword evidence="3" id="KW-0479">Metal-binding</keyword>
<comment type="caution">
    <text evidence="5">The sequence shown here is derived from an EMBL/GenBank/DDBJ whole genome shotgun (WGS) entry which is preliminary data.</text>
</comment>
<evidence type="ECO:0000313" key="5">
    <source>
        <dbReference type="EMBL" id="GID16005.1"/>
    </source>
</evidence>
<keyword evidence="4" id="KW-0862">Zinc</keyword>
<evidence type="ECO:0000256" key="1">
    <source>
        <dbReference type="ARBA" id="ARBA00001947"/>
    </source>
</evidence>
<organism evidence="5 6">
    <name type="scientific">Actinocatenispora rupis</name>
    <dbReference type="NCBI Taxonomy" id="519421"/>
    <lineage>
        <taxon>Bacteria</taxon>
        <taxon>Bacillati</taxon>
        <taxon>Actinomycetota</taxon>
        <taxon>Actinomycetes</taxon>
        <taxon>Micromonosporales</taxon>
        <taxon>Micromonosporaceae</taxon>
        <taxon>Actinocatenispora</taxon>
    </lineage>
</organism>
<dbReference type="Proteomes" id="UP000612808">
    <property type="component" value="Unassembled WGS sequence"/>
</dbReference>
<dbReference type="AlphaFoldDB" id="A0A8J3J6Z0"/>
<dbReference type="InterPro" id="IPR008567">
    <property type="entry name" value="BKACE"/>
</dbReference>
<name>A0A8J3J6Z0_9ACTN</name>
<gene>
    <name evidence="5" type="ORF">Aru02nite_68940</name>
</gene>
<sequence length="114" mass="12634">MWATLFLGWPGGAWTPPTPDSLLHLTKHVPENVNWNVSVMNSRQQWRLLALALATGGHVRVGWEDNPYLPDGRPSRSNAELVDEVVKLAHLMGREPATAAEAREIIGLPARQPK</sequence>
<dbReference type="InterPro" id="IPR013785">
    <property type="entry name" value="Aldolase_TIM"/>
</dbReference>